<dbReference type="EMBL" id="CM000583">
    <property type="protein sequence ID" value="EWG38967.1"/>
    <property type="molecule type" value="Genomic_DNA"/>
</dbReference>
<dbReference type="OrthoDB" id="10517346at2759"/>
<accession>W7M249</accession>
<name>W7M249_GIBM7</name>
<dbReference type="AlphaFoldDB" id="W7M249"/>
<proteinExistence type="predicted"/>
<dbReference type="EMBL" id="DS022243">
    <property type="protein sequence ID" value="EWG38967.1"/>
    <property type="molecule type" value="Genomic_DNA"/>
</dbReference>
<dbReference type="GeneID" id="30071844"/>
<evidence type="ECO:0000313" key="1">
    <source>
        <dbReference type="EMBL" id="EWG38967.1"/>
    </source>
</evidence>
<keyword evidence="2" id="KW-1185">Reference proteome</keyword>
<organism evidence="1 2">
    <name type="scientific">Gibberella moniliformis (strain M3125 / FGSC 7600)</name>
    <name type="common">Maize ear and stalk rot fungus</name>
    <name type="synonym">Fusarium verticillioides</name>
    <dbReference type="NCBI Taxonomy" id="334819"/>
    <lineage>
        <taxon>Eukaryota</taxon>
        <taxon>Fungi</taxon>
        <taxon>Dikarya</taxon>
        <taxon>Ascomycota</taxon>
        <taxon>Pezizomycotina</taxon>
        <taxon>Sordariomycetes</taxon>
        <taxon>Hypocreomycetidae</taxon>
        <taxon>Hypocreales</taxon>
        <taxon>Nectriaceae</taxon>
        <taxon>Fusarium</taxon>
        <taxon>Fusarium fujikuroi species complex</taxon>
    </lineage>
</organism>
<sequence length="133" mass="15078">MYTIQSRLQRVAWGRIQRAKSNIMAMMLFDGGRGKRREMAAAGYGIVLNAWENESVSKTKRRGELSVGTYGALQDWPAREVLYLAEVSVRDIRTVRPSPCRPFNQSVGWLILPWHLTLDGVKPLFSSSVRHCA</sequence>
<evidence type="ECO:0000313" key="2">
    <source>
        <dbReference type="Proteomes" id="UP000009096"/>
    </source>
</evidence>
<dbReference type="KEGG" id="fvr:FVEG_14968"/>
<protein>
    <submittedName>
        <fullName evidence="1">Uncharacterized protein</fullName>
    </submittedName>
</protein>
<dbReference type="VEuPathDB" id="FungiDB:FVEG_14968"/>
<dbReference type="RefSeq" id="XP_018745158.1">
    <property type="nucleotide sequence ID" value="XM_018904024.1"/>
</dbReference>
<reference evidence="1 2" key="1">
    <citation type="journal article" date="2010" name="Nature">
        <title>Comparative genomics reveals mobile pathogenicity chromosomes in Fusarium.</title>
        <authorList>
            <person name="Ma L.J."/>
            <person name="van der Does H.C."/>
            <person name="Borkovich K.A."/>
            <person name="Coleman J.J."/>
            <person name="Daboussi M.J."/>
            <person name="Di Pietro A."/>
            <person name="Dufresne M."/>
            <person name="Freitag M."/>
            <person name="Grabherr M."/>
            <person name="Henrissat B."/>
            <person name="Houterman P.M."/>
            <person name="Kang S."/>
            <person name="Shim W.B."/>
            <person name="Woloshuk C."/>
            <person name="Xie X."/>
            <person name="Xu J.R."/>
            <person name="Antoniw J."/>
            <person name="Baker S.E."/>
            <person name="Bluhm B.H."/>
            <person name="Breakspear A."/>
            <person name="Brown D.W."/>
            <person name="Butchko R.A."/>
            <person name="Chapman S."/>
            <person name="Coulson R."/>
            <person name="Coutinho P.M."/>
            <person name="Danchin E.G."/>
            <person name="Diener A."/>
            <person name="Gale L.R."/>
            <person name="Gardiner D.M."/>
            <person name="Goff S."/>
            <person name="Hammond-Kosack K.E."/>
            <person name="Hilburn K."/>
            <person name="Hua-Van A."/>
            <person name="Jonkers W."/>
            <person name="Kazan K."/>
            <person name="Kodira C.D."/>
            <person name="Koehrsen M."/>
            <person name="Kumar L."/>
            <person name="Lee Y.H."/>
            <person name="Li L."/>
            <person name="Manners J.M."/>
            <person name="Miranda-Saavedra D."/>
            <person name="Mukherjee M."/>
            <person name="Park G."/>
            <person name="Park J."/>
            <person name="Park S.Y."/>
            <person name="Proctor R.H."/>
            <person name="Regev A."/>
            <person name="Ruiz-Roldan M.C."/>
            <person name="Sain D."/>
            <person name="Sakthikumar S."/>
            <person name="Sykes S."/>
            <person name="Schwartz D.C."/>
            <person name="Turgeon B.G."/>
            <person name="Wapinski I."/>
            <person name="Yoder O."/>
            <person name="Young S."/>
            <person name="Zeng Q."/>
            <person name="Zhou S."/>
            <person name="Galagan J."/>
            <person name="Cuomo C.A."/>
            <person name="Kistler H.C."/>
            <person name="Rep M."/>
        </authorList>
    </citation>
    <scope>NUCLEOTIDE SEQUENCE [LARGE SCALE GENOMIC DNA]</scope>
    <source>
        <strain evidence="2">M3125 / FGSC 7600</strain>
    </source>
</reference>
<gene>
    <name evidence="1" type="ORF">FVEG_14968</name>
</gene>
<dbReference type="Proteomes" id="UP000009096">
    <property type="component" value="Chromosome 6"/>
</dbReference>